<evidence type="ECO:0000256" key="1">
    <source>
        <dbReference type="SAM" id="MobiDB-lite"/>
    </source>
</evidence>
<dbReference type="EMBL" id="JALJOS010000078">
    <property type="protein sequence ID" value="KAK9816346.1"/>
    <property type="molecule type" value="Genomic_DNA"/>
</dbReference>
<keyword evidence="2" id="KW-1133">Transmembrane helix</keyword>
<feature type="compositionally biased region" description="Polar residues" evidence="1">
    <location>
        <begin position="26"/>
        <end position="35"/>
    </location>
</feature>
<keyword evidence="2" id="KW-0472">Membrane</keyword>
<feature type="transmembrane region" description="Helical" evidence="2">
    <location>
        <begin position="258"/>
        <end position="278"/>
    </location>
</feature>
<feature type="domain" description="Fungal lipase-type" evidence="3">
    <location>
        <begin position="514"/>
        <end position="659"/>
    </location>
</feature>
<dbReference type="Gene3D" id="3.40.50.1820">
    <property type="entry name" value="alpha/beta hydrolase"/>
    <property type="match status" value="1"/>
</dbReference>
<dbReference type="PANTHER" id="PTHR45856">
    <property type="entry name" value="ALPHA/BETA-HYDROLASES SUPERFAMILY PROTEIN"/>
    <property type="match status" value="1"/>
</dbReference>
<dbReference type="InterPro" id="IPR002921">
    <property type="entry name" value="Fungal_lipase-type"/>
</dbReference>
<proteinExistence type="predicted"/>
<dbReference type="Proteomes" id="UP001438707">
    <property type="component" value="Unassembled WGS sequence"/>
</dbReference>
<feature type="region of interest" description="Disordered" evidence="1">
    <location>
        <begin position="1"/>
        <end position="49"/>
    </location>
</feature>
<dbReference type="InterPro" id="IPR029058">
    <property type="entry name" value="AB_hydrolase_fold"/>
</dbReference>
<dbReference type="AlphaFoldDB" id="A0AAW1Q656"/>
<dbReference type="CDD" id="cd00519">
    <property type="entry name" value="Lipase_3"/>
    <property type="match status" value="1"/>
</dbReference>
<reference evidence="4 5" key="1">
    <citation type="journal article" date="2024" name="Nat. Commun.">
        <title>Phylogenomics reveals the evolutionary origins of lichenization in chlorophyte algae.</title>
        <authorList>
            <person name="Puginier C."/>
            <person name="Libourel C."/>
            <person name="Otte J."/>
            <person name="Skaloud P."/>
            <person name="Haon M."/>
            <person name="Grisel S."/>
            <person name="Petersen M."/>
            <person name="Berrin J.G."/>
            <person name="Delaux P.M."/>
            <person name="Dal Grande F."/>
            <person name="Keller J."/>
        </authorList>
    </citation>
    <scope>NUCLEOTIDE SEQUENCE [LARGE SCALE GENOMIC DNA]</scope>
    <source>
        <strain evidence="4 5">SAG 2145</strain>
    </source>
</reference>
<evidence type="ECO:0000259" key="3">
    <source>
        <dbReference type="Pfam" id="PF01764"/>
    </source>
</evidence>
<dbReference type="PANTHER" id="PTHR45856:SF24">
    <property type="entry name" value="FUNGAL LIPASE-LIKE DOMAIN-CONTAINING PROTEIN"/>
    <property type="match status" value="1"/>
</dbReference>
<dbReference type="SUPFAM" id="SSF53474">
    <property type="entry name" value="alpha/beta-Hydrolases"/>
    <property type="match status" value="1"/>
</dbReference>
<feature type="transmembrane region" description="Helical" evidence="2">
    <location>
        <begin position="154"/>
        <end position="181"/>
    </location>
</feature>
<protein>
    <recommendedName>
        <fullName evidence="3">Fungal lipase-type domain-containing protein</fullName>
    </recommendedName>
</protein>
<evidence type="ECO:0000313" key="5">
    <source>
        <dbReference type="Proteomes" id="UP001438707"/>
    </source>
</evidence>
<dbReference type="Pfam" id="PF01764">
    <property type="entry name" value="Lipase_3"/>
    <property type="match status" value="1"/>
</dbReference>
<feature type="transmembrane region" description="Helical" evidence="2">
    <location>
        <begin position="298"/>
        <end position="323"/>
    </location>
</feature>
<accession>A0AAW1Q656</accession>
<evidence type="ECO:0000256" key="2">
    <source>
        <dbReference type="SAM" id="Phobius"/>
    </source>
</evidence>
<comment type="caution">
    <text evidence="4">The sequence shown here is derived from an EMBL/GenBank/DDBJ whole genome shotgun (WGS) entry which is preliminary data.</text>
</comment>
<keyword evidence="2" id="KW-0812">Transmembrane</keyword>
<dbReference type="InterPro" id="IPR051218">
    <property type="entry name" value="Sec_MonoDiacylglyc_Lipase"/>
</dbReference>
<feature type="transmembrane region" description="Helical" evidence="2">
    <location>
        <begin position="115"/>
        <end position="134"/>
    </location>
</feature>
<name>A0AAW1Q656_9CHLO</name>
<dbReference type="GO" id="GO:0006629">
    <property type="term" value="P:lipid metabolic process"/>
    <property type="evidence" value="ECO:0007669"/>
    <property type="project" value="InterPro"/>
</dbReference>
<feature type="transmembrane region" description="Helical" evidence="2">
    <location>
        <begin position="380"/>
        <end position="400"/>
    </location>
</feature>
<evidence type="ECO:0000313" key="4">
    <source>
        <dbReference type="EMBL" id="KAK9816346.1"/>
    </source>
</evidence>
<keyword evidence="5" id="KW-1185">Reference proteome</keyword>
<organism evidence="4 5">
    <name type="scientific">Apatococcus lobatus</name>
    <dbReference type="NCBI Taxonomy" id="904363"/>
    <lineage>
        <taxon>Eukaryota</taxon>
        <taxon>Viridiplantae</taxon>
        <taxon>Chlorophyta</taxon>
        <taxon>core chlorophytes</taxon>
        <taxon>Trebouxiophyceae</taxon>
        <taxon>Chlorellales</taxon>
        <taxon>Chlorellaceae</taxon>
        <taxon>Apatococcus</taxon>
    </lineage>
</organism>
<feature type="transmembrane region" description="Helical" evidence="2">
    <location>
        <begin position="352"/>
        <end position="368"/>
    </location>
</feature>
<sequence>MKPAQQAAGEDKDPAGSAAGLDAAESQPSSDSQHGSDLGIMPSSTGHGSNFEKFSENDIILRIECITERQMKLALAVAYAANALATVTLFTEFGMKFSLAATEYVQPALGATKTNLVIGAVGLLVLLWIAFLWARRLALSARLGQSWKHRRRRLSMLVMAELGVQIINLAFFIIPNAAFIATPCSRAFRWLIGATAGVRWTCWNTLFMLICIHAHNVNTWQPTESESKPPAGLKTESSAKRTETLVLDGPWMLHWTKLILWFVTFAVIIAAVTTTIKIDWVQTTDSCGDGGWQCKPTASIQAVFGLIIALAGAWFVLWLFLIYRGKWHLYGLPYADHKVANLFLRLQERSRWIFIVFFSLSLALLWYVRSDACASSIFSWLGLLPMQILATLNIGSWAYMMMPISADQETPVLQMRLQQFAWTRIQHEQVQRQREKGGHQEAPSGKPPPLFCMERAFAGLYWSGLVYDSHEAEQWQAKMAWGYELLGLEAHELIWEHRLDTKALLGWGPGGITVGFRGTASWRNALSDLQAWRIPHPPLRGVPYYSRPTVHHGFLRAWLRDDLDKRVIHRCLALTAAWTADHPGQPVPILITGHSLGGALGVLAAYDLAQAAAKQGLNVRLACYTYGAPRVGNHSFAADHEQVVPDSWSIVNDQDIVARRGKLWILYKRSGHRVIVNTRGDLIVRPSFAEANVQRIPGGGSIQQHYLASYQQALLAVCLAQFSAKRYQEGMQGVLALSLAARPLAVLFQQDFGLSSEDMAELARASESTPEKWRVRRKQMRTCSGAAETWRDAAAASLI</sequence>
<gene>
    <name evidence="4" type="ORF">WJX74_006110</name>
</gene>
<feature type="transmembrane region" description="Helical" evidence="2">
    <location>
        <begin position="73"/>
        <end position="95"/>
    </location>
</feature>